<dbReference type="STRING" id="342668.A0A1B8G6C9"/>
<reference evidence="12 13" key="1">
    <citation type="submission" date="2016-03" db="EMBL/GenBank/DDBJ databases">
        <title>Comparative genomics of Pseudogymnoascus destructans, the fungus causing white-nose syndrome of bats.</title>
        <authorList>
            <person name="Palmer J.M."/>
            <person name="Drees K.P."/>
            <person name="Foster J.T."/>
            <person name="Lindner D.L."/>
        </authorList>
    </citation>
    <scope>NUCLEOTIDE SEQUENCE [LARGE SCALE GENOMIC DNA]</scope>
    <source>
        <strain evidence="12 13">UAMH 10579</strain>
    </source>
</reference>
<dbReference type="GO" id="GO:0008422">
    <property type="term" value="F:beta-glucosidase activity"/>
    <property type="evidence" value="ECO:0007669"/>
    <property type="project" value="UniProtKB-EC"/>
</dbReference>
<comment type="pathway">
    <text evidence="2 9">Glycan metabolism; cellulose degradation.</text>
</comment>
<dbReference type="SMART" id="SM00758">
    <property type="entry name" value="PA14"/>
    <property type="match status" value="1"/>
</dbReference>
<dbReference type="Gene3D" id="3.20.20.300">
    <property type="entry name" value="Glycoside hydrolase, family 3, N-terminal domain"/>
    <property type="match status" value="2"/>
</dbReference>
<evidence type="ECO:0000259" key="11">
    <source>
        <dbReference type="PROSITE" id="PS51820"/>
    </source>
</evidence>
<evidence type="ECO:0000256" key="4">
    <source>
        <dbReference type="ARBA" id="ARBA00022801"/>
    </source>
</evidence>
<dbReference type="Proteomes" id="UP000091956">
    <property type="component" value="Unassembled WGS sequence"/>
</dbReference>
<evidence type="ECO:0000313" key="13">
    <source>
        <dbReference type="Proteomes" id="UP000091956"/>
    </source>
</evidence>
<dbReference type="AlphaFoldDB" id="A0A1B8G6C9"/>
<dbReference type="InterPro" id="IPR011658">
    <property type="entry name" value="PA14_dom"/>
</dbReference>
<dbReference type="InterPro" id="IPR002772">
    <property type="entry name" value="Glyco_hydro_3_C"/>
</dbReference>
<keyword evidence="4 9" id="KW-0378">Hydrolase</keyword>
<dbReference type="Gene3D" id="2.60.40.10">
    <property type="entry name" value="Immunoglobulins"/>
    <property type="match status" value="1"/>
</dbReference>
<dbReference type="InterPro" id="IPR001764">
    <property type="entry name" value="Glyco_hydro_3_N"/>
</dbReference>
<dbReference type="InterPro" id="IPR013783">
    <property type="entry name" value="Ig-like_fold"/>
</dbReference>
<dbReference type="Pfam" id="PF14310">
    <property type="entry name" value="Fn3-like"/>
    <property type="match status" value="1"/>
</dbReference>
<dbReference type="FunFam" id="2.60.40.10:FF:000495">
    <property type="entry name" value="Periplasmic beta-glucosidase"/>
    <property type="match status" value="1"/>
</dbReference>
<keyword evidence="13" id="KW-1185">Reference proteome</keyword>
<dbReference type="PROSITE" id="PS51820">
    <property type="entry name" value="PA14"/>
    <property type="match status" value="1"/>
</dbReference>
<dbReference type="Pfam" id="PF01915">
    <property type="entry name" value="Glyco_hydro_3_C"/>
    <property type="match status" value="1"/>
</dbReference>
<evidence type="ECO:0000256" key="10">
    <source>
        <dbReference type="SAM" id="MobiDB-lite"/>
    </source>
</evidence>
<dbReference type="InterPro" id="IPR037524">
    <property type="entry name" value="PA14/GLEYA"/>
</dbReference>
<evidence type="ECO:0000256" key="8">
    <source>
        <dbReference type="ARBA" id="ARBA00023326"/>
    </source>
</evidence>
<feature type="region of interest" description="Disordered" evidence="10">
    <location>
        <begin position="248"/>
        <end position="267"/>
    </location>
</feature>
<dbReference type="SMART" id="SM01217">
    <property type="entry name" value="Fn3_like"/>
    <property type="match status" value="1"/>
</dbReference>
<dbReference type="Gene3D" id="3.40.50.1700">
    <property type="entry name" value="Glycoside hydrolase family 3 C-terminal domain"/>
    <property type="match status" value="1"/>
</dbReference>
<dbReference type="SUPFAM" id="SSF52279">
    <property type="entry name" value="Beta-D-glucan exohydrolase, C-terminal domain"/>
    <property type="match status" value="1"/>
</dbReference>
<reference evidence="13" key="2">
    <citation type="journal article" date="2018" name="Nat. Commun.">
        <title>Extreme sensitivity to ultraviolet light in the fungal pathogen causing white-nose syndrome of bats.</title>
        <authorList>
            <person name="Palmer J.M."/>
            <person name="Drees K.P."/>
            <person name="Foster J.T."/>
            <person name="Lindner D.L."/>
        </authorList>
    </citation>
    <scope>NUCLEOTIDE SEQUENCE [LARGE SCALE GENOMIC DNA]</scope>
    <source>
        <strain evidence="13">UAMH 10579</strain>
    </source>
</reference>
<accession>A0A1B8G6C9</accession>
<comment type="catalytic activity">
    <reaction evidence="1 9">
        <text>Hydrolysis of terminal, non-reducing beta-D-glucosyl residues with release of beta-D-glucose.</text>
        <dbReference type="EC" id="3.2.1.21"/>
    </reaction>
</comment>
<keyword evidence="7 9" id="KW-0326">Glycosidase</keyword>
<feature type="domain" description="PA14" evidence="11">
    <location>
        <begin position="363"/>
        <end position="522"/>
    </location>
</feature>
<dbReference type="GO" id="GO:0030245">
    <property type="term" value="P:cellulose catabolic process"/>
    <property type="evidence" value="ECO:0007669"/>
    <property type="project" value="UniProtKB-UniPathway"/>
</dbReference>
<evidence type="ECO:0000256" key="7">
    <source>
        <dbReference type="ARBA" id="ARBA00023295"/>
    </source>
</evidence>
<dbReference type="InterPro" id="IPR036962">
    <property type="entry name" value="Glyco_hydro_3_N_sf"/>
</dbReference>
<evidence type="ECO:0000256" key="2">
    <source>
        <dbReference type="ARBA" id="ARBA00004987"/>
    </source>
</evidence>
<dbReference type="RefSeq" id="XP_018125116.1">
    <property type="nucleotide sequence ID" value="XM_018279992.1"/>
</dbReference>
<dbReference type="EMBL" id="KV460296">
    <property type="protein sequence ID" value="OBT91383.1"/>
    <property type="molecule type" value="Genomic_DNA"/>
</dbReference>
<protein>
    <recommendedName>
        <fullName evidence="9">beta-glucosidase</fullName>
        <ecNumber evidence="9">3.2.1.21</ecNumber>
    </recommendedName>
</protein>
<keyword evidence="8 9" id="KW-0624">Polysaccharide degradation</keyword>
<dbReference type="Pfam" id="PF07691">
    <property type="entry name" value="PA14"/>
    <property type="match status" value="1"/>
</dbReference>
<keyword evidence="5" id="KW-0325">Glycoprotein</keyword>
<gene>
    <name evidence="12" type="ORF">VE01_10598</name>
</gene>
<dbReference type="InterPro" id="IPR019800">
    <property type="entry name" value="Glyco_hydro_3_AS"/>
</dbReference>
<dbReference type="EC" id="3.2.1.21" evidence="9"/>
<proteinExistence type="inferred from homology"/>
<dbReference type="InterPro" id="IPR017853">
    <property type="entry name" value="GH"/>
</dbReference>
<dbReference type="SUPFAM" id="SSF51445">
    <property type="entry name" value="(Trans)glycosidases"/>
    <property type="match status" value="1"/>
</dbReference>
<dbReference type="PRINTS" id="PR00133">
    <property type="entry name" value="GLHYDRLASE3"/>
</dbReference>
<evidence type="ECO:0000256" key="3">
    <source>
        <dbReference type="ARBA" id="ARBA00005336"/>
    </source>
</evidence>
<dbReference type="GeneID" id="28843984"/>
<dbReference type="OrthoDB" id="47059at2759"/>
<evidence type="ECO:0000256" key="1">
    <source>
        <dbReference type="ARBA" id="ARBA00000448"/>
    </source>
</evidence>
<dbReference type="PROSITE" id="PS00775">
    <property type="entry name" value="GLYCOSYL_HYDROL_F3"/>
    <property type="match status" value="1"/>
</dbReference>
<evidence type="ECO:0000256" key="5">
    <source>
        <dbReference type="ARBA" id="ARBA00023180"/>
    </source>
</evidence>
<dbReference type="InterPro" id="IPR036881">
    <property type="entry name" value="Glyco_hydro_3_C_sf"/>
</dbReference>
<dbReference type="InterPro" id="IPR050288">
    <property type="entry name" value="Cellulose_deg_GH3"/>
</dbReference>
<keyword evidence="6 9" id="KW-0119">Carbohydrate metabolism</keyword>
<organism evidence="12 13">
    <name type="scientific">Pseudogymnoascus verrucosus</name>
    <dbReference type="NCBI Taxonomy" id="342668"/>
    <lineage>
        <taxon>Eukaryota</taxon>
        <taxon>Fungi</taxon>
        <taxon>Dikarya</taxon>
        <taxon>Ascomycota</taxon>
        <taxon>Pezizomycotina</taxon>
        <taxon>Leotiomycetes</taxon>
        <taxon>Thelebolales</taxon>
        <taxon>Thelebolaceae</taxon>
        <taxon>Pseudogymnoascus</taxon>
    </lineage>
</organism>
<comment type="similarity">
    <text evidence="3 9">Belongs to the glycosyl hydrolase 3 family.</text>
</comment>
<name>A0A1B8G6C9_9PEZI</name>
<dbReference type="InterPro" id="IPR026891">
    <property type="entry name" value="Fn3-like"/>
</dbReference>
<dbReference type="Pfam" id="PF00933">
    <property type="entry name" value="Glyco_hydro_3"/>
    <property type="match status" value="1"/>
</dbReference>
<dbReference type="Gene3D" id="2.60.120.260">
    <property type="entry name" value="Galactose-binding domain-like"/>
    <property type="match status" value="1"/>
</dbReference>
<dbReference type="PANTHER" id="PTHR42715:SF27">
    <property type="entry name" value="BETA-GLUCOSIDASE-RELATED"/>
    <property type="match status" value="1"/>
</dbReference>
<evidence type="ECO:0000256" key="6">
    <source>
        <dbReference type="ARBA" id="ARBA00023277"/>
    </source>
</evidence>
<dbReference type="PANTHER" id="PTHR42715">
    <property type="entry name" value="BETA-GLUCOSIDASE"/>
    <property type="match status" value="1"/>
</dbReference>
<evidence type="ECO:0000256" key="9">
    <source>
        <dbReference type="RuleBase" id="RU361161"/>
    </source>
</evidence>
<dbReference type="UniPathway" id="UPA00696"/>
<sequence>MLSPSLTDDKFDGIVNQLSLPEKVGLLSGAGACRTSGLQRLNIPSLNTSDGPHGLRGGGGRFFNPPPGYQLPSATAIGATFDVNLMHHPVLSGTLALHYINGLQERQVAACIKHYAAHDQSAMATEDDVHMTERTLREIHLMPFQIAMKSQPWAFMASYNRINGLHVSESPFMLTEILRKEWKFDGLVMSDWWGTYSTSEAVNAGLDLEMPGPAIWRGKQLVSAVECRKVPMKAIDTAVRNVLKLVDRTHNPTAPRENETGDTEESRALTRKVAADAIVLLKNHRHILPLAKESIQTIGLIGEHFKIPATCGGGSSEVAPFYVSTPFDAIVEALGADRIQYHDGCYSRRWTPLITSGLTIPKSPEPGLLLEWFGEDPTKVNGTPCVHSTTTLSTSMYFSQMILESVPDTHFIRIKTIFAPEETCKYRFALSVCGKAKLIINGREVVDLWTDHPKKTADTPCFNKLSMERLIDLDVEFGQKYDIVIIMTNETDKAHIGPTPPGGVRLGGQKIRDEDEAINEAVDLARNVDIPIVLAGLSSDYEYEASDRASLKLPGRMDEMIQRVAEANPKTIVITQAGMPFEMPWIEATDTLVHAWLGGQETGHAIADVLLGAVNPSGRLSITFPRRLEDTPTFLNFGKADRHIVYGEGIFVGHRYYEMIDRPPLFYFGYGLSYTDFEYSNLIVPDVVCPRVVGGMNDVVFNISVDVTNVGTYDGSEVIQVYITDLECSVQRPKKEFKAFQKVYLAKGERRTCHFTLDKYALSFWSEEHSQWITEAGDFVVVIATSADPADELLRVSFTVTETFLWSGL</sequence>
<evidence type="ECO:0000313" key="12">
    <source>
        <dbReference type="EMBL" id="OBT91383.1"/>
    </source>
</evidence>